<feature type="compositionally biased region" description="Low complexity" evidence="1">
    <location>
        <begin position="98"/>
        <end position="110"/>
    </location>
</feature>
<gene>
    <name evidence="3" type="ORF">BDZ85DRAFT_265045</name>
</gene>
<organism evidence="3 4">
    <name type="scientific">Elsinoe ampelina</name>
    <dbReference type="NCBI Taxonomy" id="302913"/>
    <lineage>
        <taxon>Eukaryota</taxon>
        <taxon>Fungi</taxon>
        <taxon>Dikarya</taxon>
        <taxon>Ascomycota</taxon>
        <taxon>Pezizomycotina</taxon>
        <taxon>Dothideomycetes</taxon>
        <taxon>Dothideomycetidae</taxon>
        <taxon>Myriangiales</taxon>
        <taxon>Elsinoaceae</taxon>
        <taxon>Elsinoe</taxon>
    </lineage>
</organism>
<reference evidence="4" key="1">
    <citation type="journal article" date="2020" name="Stud. Mycol.">
        <title>101 Dothideomycetes genomes: A test case for predicting lifestyles and emergence of pathogens.</title>
        <authorList>
            <person name="Haridas S."/>
            <person name="Albert R."/>
            <person name="Binder M."/>
            <person name="Bloem J."/>
            <person name="LaButti K."/>
            <person name="Salamov A."/>
            <person name="Andreopoulos B."/>
            <person name="Baker S."/>
            <person name="Barry K."/>
            <person name="Bills G."/>
            <person name="Bluhm B."/>
            <person name="Cannon C."/>
            <person name="Castanera R."/>
            <person name="Culley D."/>
            <person name="Daum C."/>
            <person name="Ezra D."/>
            <person name="Gonzalez J."/>
            <person name="Henrissat B."/>
            <person name="Kuo A."/>
            <person name="Liang C."/>
            <person name="Lipzen A."/>
            <person name="Lutzoni F."/>
            <person name="Magnuson J."/>
            <person name="Mondo S."/>
            <person name="Nolan M."/>
            <person name="Ohm R."/>
            <person name="Pangilinan J."/>
            <person name="Park H.-J."/>
            <person name="Ramirez L."/>
            <person name="Alfaro M."/>
            <person name="Sun H."/>
            <person name="Tritt A."/>
            <person name="Yoshinaga Y."/>
            <person name="Zwiers L.-H."/>
            <person name="Turgeon B."/>
            <person name="Goodwin S."/>
            <person name="Spatafora J."/>
            <person name="Crous P."/>
            <person name="Grigoriev I."/>
        </authorList>
    </citation>
    <scope>NUCLEOTIDE SEQUENCE [LARGE SCALE GENOMIC DNA]</scope>
    <source>
        <strain evidence="4">CECT 20119</strain>
    </source>
</reference>
<name>A0A6A6G9Z1_9PEZI</name>
<evidence type="ECO:0000256" key="2">
    <source>
        <dbReference type="SAM" id="SignalP"/>
    </source>
</evidence>
<dbReference type="AlphaFoldDB" id="A0A6A6G9Z1"/>
<evidence type="ECO:0000313" key="4">
    <source>
        <dbReference type="Proteomes" id="UP000799538"/>
    </source>
</evidence>
<evidence type="ECO:0000313" key="3">
    <source>
        <dbReference type="EMBL" id="KAF2222190.1"/>
    </source>
</evidence>
<evidence type="ECO:0000256" key="1">
    <source>
        <dbReference type="SAM" id="MobiDB-lite"/>
    </source>
</evidence>
<dbReference type="Proteomes" id="UP000799538">
    <property type="component" value="Unassembled WGS sequence"/>
</dbReference>
<proteinExistence type="predicted"/>
<sequence>MQPGIPCLLAVTILAPSFTQMCFATVVHHIETASSTTTSTLVTTNALDHGPRRSDCLYRTRSVAQMAPIDTTRTAHSDLTVIRKRKGGRGGGGGRGSGSSSASGGTSGATQVGAARSPGVSGSTASSRHGGDVIVVAILSYLAGLVMLDLFV</sequence>
<keyword evidence="2" id="KW-0732">Signal</keyword>
<dbReference type="OrthoDB" id="10516422at2759"/>
<accession>A0A6A6G9Z1</accession>
<feature type="region of interest" description="Disordered" evidence="1">
    <location>
        <begin position="77"/>
        <end position="127"/>
    </location>
</feature>
<feature type="chain" id="PRO_5025625073" evidence="2">
    <location>
        <begin position="25"/>
        <end position="152"/>
    </location>
</feature>
<keyword evidence="4" id="KW-1185">Reference proteome</keyword>
<protein>
    <submittedName>
        <fullName evidence="3">Uncharacterized protein</fullName>
    </submittedName>
</protein>
<feature type="signal peptide" evidence="2">
    <location>
        <begin position="1"/>
        <end position="24"/>
    </location>
</feature>
<dbReference type="EMBL" id="ML992509">
    <property type="protein sequence ID" value="KAF2222190.1"/>
    <property type="molecule type" value="Genomic_DNA"/>
</dbReference>